<dbReference type="InterPro" id="IPR039428">
    <property type="entry name" value="NUOK/Mnh_C1-like"/>
</dbReference>
<comment type="caution">
    <text evidence="7">The sequence shown here is derived from an EMBL/GenBank/DDBJ whole genome shotgun (WGS) entry which is preliminary data.</text>
</comment>
<dbReference type="GO" id="GO:0005886">
    <property type="term" value="C:plasma membrane"/>
    <property type="evidence" value="ECO:0007669"/>
    <property type="project" value="UniProtKB-SubCell"/>
</dbReference>
<dbReference type="Pfam" id="PF00420">
    <property type="entry name" value="Oxidored_q2"/>
    <property type="match status" value="1"/>
</dbReference>
<dbReference type="EMBL" id="LWMT01000191">
    <property type="protein sequence ID" value="KZX13997.1"/>
    <property type="molecule type" value="Genomic_DNA"/>
</dbReference>
<dbReference type="InterPro" id="IPR050601">
    <property type="entry name" value="CPA3_antiporter_subunitC"/>
</dbReference>
<protein>
    <submittedName>
        <fullName evidence="7">Na(+)/H(+) antiporter subunit C1</fullName>
    </submittedName>
</protein>
<keyword evidence="2" id="KW-1003">Cell membrane</keyword>
<dbReference type="Proteomes" id="UP000077066">
    <property type="component" value="Unassembled WGS sequence"/>
</dbReference>
<dbReference type="OrthoDB" id="18006at2157"/>
<dbReference type="AlphaFoldDB" id="A0A166CG49"/>
<dbReference type="NCBIfam" id="NF005618">
    <property type="entry name" value="PRK07375.1-3"/>
    <property type="match status" value="1"/>
</dbReference>
<keyword evidence="4 6" id="KW-1133">Transmembrane helix</keyword>
<name>A0A166CG49_9EURY</name>
<evidence type="ECO:0000256" key="5">
    <source>
        <dbReference type="ARBA" id="ARBA00023136"/>
    </source>
</evidence>
<dbReference type="PATRIC" id="fig|55758.3.peg.1099"/>
<evidence type="ECO:0000256" key="1">
    <source>
        <dbReference type="ARBA" id="ARBA00004651"/>
    </source>
</evidence>
<dbReference type="Gene3D" id="1.10.287.3510">
    <property type="match status" value="1"/>
</dbReference>
<dbReference type="PANTHER" id="PTHR34583">
    <property type="entry name" value="ANTIPORTER SUBUNIT MNHC2-RELATED"/>
    <property type="match status" value="1"/>
</dbReference>
<dbReference type="STRING" id="55758.MBFIL_09620"/>
<comment type="subcellular location">
    <subcellularLocation>
        <location evidence="1">Cell membrane</location>
        <topology evidence="1">Multi-pass membrane protein</topology>
    </subcellularLocation>
</comment>
<evidence type="ECO:0000313" key="8">
    <source>
        <dbReference type="Proteomes" id="UP000077066"/>
    </source>
</evidence>
<evidence type="ECO:0000256" key="3">
    <source>
        <dbReference type="ARBA" id="ARBA00022692"/>
    </source>
</evidence>
<keyword evidence="5 6" id="KW-0472">Membrane</keyword>
<evidence type="ECO:0000256" key="4">
    <source>
        <dbReference type="ARBA" id="ARBA00022989"/>
    </source>
</evidence>
<feature type="transmembrane region" description="Helical" evidence="6">
    <location>
        <begin position="82"/>
        <end position="105"/>
    </location>
</feature>
<reference evidence="7 8" key="1">
    <citation type="submission" date="2016-04" db="EMBL/GenBank/DDBJ databases">
        <title>Genome sequence of Methanobrevibacter filiformis DSM 11501.</title>
        <authorList>
            <person name="Poehlein A."/>
            <person name="Seedorf H."/>
            <person name="Daniel R."/>
        </authorList>
    </citation>
    <scope>NUCLEOTIDE SEQUENCE [LARGE SCALE GENOMIC DNA]</scope>
    <source>
        <strain evidence="7 8">DSM 11501</strain>
    </source>
</reference>
<evidence type="ECO:0000256" key="2">
    <source>
        <dbReference type="ARBA" id="ARBA00022475"/>
    </source>
</evidence>
<proteinExistence type="predicted"/>
<organism evidence="7 8">
    <name type="scientific">Methanobrevibacter filiformis</name>
    <dbReference type="NCBI Taxonomy" id="55758"/>
    <lineage>
        <taxon>Archaea</taxon>
        <taxon>Methanobacteriati</taxon>
        <taxon>Methanobacteriota</taxon>
        <taxon>Methanomada group</taxon>
        <taxon>Methanobacteria</taxon>
        <taxon>Methanobacteriales</taxon>
        <taxon>Methanobacteriaceae</taxon>
        <taxon>Methanobrevibacter</taxon>
    </lineage>
</organism>
<gene>
    <name evidence="7" type="primary">mnhC1</name>
    <name evidence="7" type="ORF">MBFIL_09620</name>
</gene>
<accession>A0A166CG49</accession>
<keyword evidence="3 6" id="KW-0812">Transmembrane</keyword>
<evidence type="ECO:0000256" key="6">
    <source>
        <dbReference type="SAM" id="Phobius"/>
    </source>
</evidence>
<sequence length="120" mass="12730">MIDTQLMALLTSGAFIIIGLFAAIFLDNIIKKIIGIAFIEEGANLFLLTLGYKPGGVVPIFMPGMDAKWFAANSAYPLPQALVLTSIVIGASTLAVMLAIAMVLYKKHGTLSTSEILGDK</sequence>
<evidence type="ECO:0000313" key="7">
    <source>
        <dbReference type="EMBL" id="KZX13997.1"/>
    </source>
</evidence>
<keyword evidence="8" id="KW-1185">Reference proteome</keyword>
<dbReference type="PANTHER" id="PTHR34583:SF2">
    <property type="entry name" value="ANTIPORTER SUBUNIT MNHC2-RELATED"/>
    <property type="match status" value="1"/>
</dbReference>
<feature type="transmembrane region" description="Helical" evidence="6">
    <location>
        <begin position="6"/>
        <end position="30"/>
    </location>
</feature>